<comment type="subunit">
    <text evidence="10">Homopentamer.</text>
</comment>
<dbReference type="InterPro" id="IPR019823">
    <property type="entry name" value="Mechanosensitive_channel_CS"/>
</dbReference>
<comment type="caution">
    <text evidence="11">The sequence shown here is derived from an EMBL/GenBank/DDBJ whole genome shotgun (WGS) entry which is preliminary data.</text>
</comment>
<proteinExistence type="inferred from homology"/>
<dbReference type="PANTHER" id="PTHR30266">
    <property type="entry name" value="MECHANOSENSITIVE CHANNEL MSCL"/>
    <property type="match status" value="1"/>
</dbReference>
<dbReference type="Proteomes" id="UP000230790">
    <property type="component" value="Unassembled WGS sequence"/>
</dbReference>
<dbReference type="PROSITE" id="PS01327">
    <property type="entry name" value="MSCL"/>
    <property type="match status" value="1"/>
</dbReference>
<dbReference type="SUPFAM" id="SSF81330">
    <property type="entry name" value="Gated mechanosensitive channel"/>
    <property type="match status" value="1"/>
</dbReference>
<dbReference type="PRINTS" id="PR01264">
    <property type="entry name" value="MECHCHANNEL"/>
</dbReference>
<evidence type="ECO:0000256" key="8">
    <source>
        <dbReference type="ARBA" id="ARBA00023136"/>
    </source>
</evidence>
<feature type="transmembrane region" description="Helical" evidence="10">
    <location>
        <begin position="12"/>
        <end position="35"/>
    </location>
</feature>
<name>A0A2M8QFG6_9CHLR</name>
<dbReference type="EMBL" id="PGTN01000011">
    <property type="protein sequence ID" value="PJF48556.1"/>
    <property type="molecule type" value="Genomic_DNA"/>
</dbReference>
<comment type="subcellular location">
    <subcellularLocation>
        <location evidence="1 10">Cell membrane</location>
        <topology evidence="1 10">Multi-pass membrane protein</topology>
    </subcellularLocation>
</comment>
<dbReference type="NCBIfam" id="NF010557">
    <property type="entry name" value="PRK13952.1"/>
    <property type="match status" value="1"/>
</dbReference>
<feature type="transmembrane region" description="Helical" evidence="10">
    <location>
        <begin position="83"/>
        <end position="101"/>
    </location>
</feature>
<sequence length="135" mass="14644">MWKEFREFIARGNVVDLAVGLVMGAAFGAIVHSLVNDIVMPPIGLILGGVNFSNLFIALDGKQYVSLAAAQAADAPVIAWGRFLQTVINFLVIAVAMFFLVRAANKIYKRPAPPPAEPPAEVKLLTEIRDLLKKD</sequence>
<dbReference type="GO" id="GO:0005886">
    <property type="term" value="C:plasma membrane"/>
    <property type="evidence" value="ECO:0007669"/>
    <property type="project" value="UniProtKB-SubCell"/>
</dbReference>
<keyword evidence="3 10" id="KW-0813">Transport</keyword>
<gene>
    <name evidence="10" type="primary">mscL</name>
    <name evidence="11" type="ORF">CUN48_02815</name>
</gene>
<keyword evidence="6 10" id="KW-1133">Transmembrane helix</keyword>
<evidence type="ECO:0000313" key="12">
    <source>
        <dbReference type="Proteomes" id="UP000230790"/>
    </source>
</evidence>
<evidence type="ECO:0000256" key="1">
    <source>
        <dbReference type="ARBA" id="ARBA00004651"/>
    </source>
</evidence>
<reference evidence="11 12" key="1">
    <citation type="submission" date="2017-11" db="EMBL/GenBank/DDBJ databases">
        <title>Evolution of Phototrophy in the Chloroflexi Phylum Driven by Horizontal Gene Transfer.</title>
        <authorList>
            <person name="Ward L.M."/>
            <person name="Hemp J."/>
            <person name="Shih P.M."/>
            <person name="Mcglynn S.E."/>
            <person name="Fischer W."/>
        </authorList>
    </citation>
    <scope>NUCLEOTIDE SEQUENCE [LARGE SCALE GENOMIC DNA]</scope>
    <source>
        <strain evidence="11">JP3_7</strain>
    </source>
</reference>
<dbReference type="InterPro" id="IPR001185">
    <property type="entry name" value="MS_channel"/>
</dbReference>
<keyword evidence="4 10" id="KW-1003">Cell membrane</keyword>
<evidence type="ECO:0000256" key="4">
    <source>
        <dbReference type="ARBA" id="ARBA00022475"/>
    </source>
</evidence>
<accession>A0A2M8QFG6</accession>
<dbReference type="GO" id="GO:0008381">
    <property type="term" value="F:mechanosensitive monoatomic ion channel activity"/>
    <property type="evidence" value="ECO:0007669"/>
    <property type="project" value="UniProtKB-UniRule"/>
</dbReference>
<evidence type="ECO:0000256" key="9">
    <source>
        <dbReference type="ARBA" id="ARBA00023303"/>
    </source>
</evidence>
<dbReference type="NCBIfam" id="TIGR00220">
    <property type="entry name" value="mscL"/>
    <property type="match status" value="1"/>
</dbReference>
<dbReference type="PANTHER" id="PTHR30266:SF2">
    <property type="entry name" value="LARGE-CONDUCTANCE MECHANOSENSITIVE CHANNEL"/>
    <property type="match status" value="1"/>
</dbReference>
<keyword evidence="7 10" id="KW-0406">Ion transport</keyword>
<evidence type="ECO:0000256" key="2">
    <source>
        <dbReference type="ARBA" id="ARBA00007254"/>
    </source>
</evidence>
<protein>
    <recommendedName>
        <fullName evidence="10">Large-conductance mechanosensitive channel</fullName>
    </recommendedName>
</protein>
<dbReference type="NCBIfam" id="NF001843">
    <property type="entry name" value="PRK00567.1-4"/>
    <property type="match status" value="1"/>
</dbReference>
<evidence type="ECO:0000256" key="10">
    <source>
        <dbReference type="HAMAP-Rule" id="MF_00115"/>
    </source>
</evidence>
<keyword evidence="8 10" id="KW-0472">Membrane</keyword>
<evidence type="ECO:0000256" key="3">
    <source>
        <dbReference type="ARBA" id="ARBA00022448"/>
    </source>
</evidence>
<dbReference type="HAMAP" id="MF_00115">
    <property type="entry name" value="MscL"/>
    <property type="match status" value="1"/>
</dbReference>
<organism evidence="11 12">
    <name type="scientific">Candidatus Thermofonsia Clade 3 bacterium</name>
    <dbReference type="NCBI Taxonomy" id="2364212"/>
    <lineage>
        <taxon>Bacteria</taxon>
        <taxon>Bacillati</taxon>
        <taxon>Chloroflexota</taxon>
        <taxon>Candidatus Thermofontia</taxon>
        <taxon>Candidatus Thermofonsia Clade 3</taxon>
    </lineage>
</organism>
<comment type="function">
    <text evidence="10">Channel that opens in response to stretch forces in the membrane lipid bilayer. May participate in the regulation of osmotic pressure changes within the cell.</text>
</comment>
<dbReference type="InterPro" id="IPR037673">
    <property type="entry name" value="MSC/AndL"/>
</dbReference>
<dbReference type="Gene3D" id="1.10.1200.120">
    <property type="entry name" value="Large-conductance mechanosensitive channel, MscL, domain 1"/>
    <property type="match status" value="1"/>
</dbReference>
<evidence type="ECO:0000256" key="5">
    <source>
        <dbReference type="ARBA" id="ARBA00022692"/>
    </source>
</evidence>
<comment type="similarity">
    <text evidence="2 10">Belongs to the MscL family.</text>
</comment>
<evidence type="ECO:0000313" key="11">
    <source>
        <dbReference type="EMBL" id="PJF48556.1"/>
    </source>
</evidence>
<keyword evidence="5 10" id="KW-0812">Transmembrane</keyword>
<dbReference type="InterPro" id="IPR036019">
    <property type="entry name" value="MscL_channel"/>
</dbReference>
<evidence type="ECO:0000256" key="6">
    <source>
        <dbReference type="ARBA" id="ARBA00022989"/>
    </source>
</evidence>
<dbReference type="Pfam" id="PF01741">
    <property type="entry name" value="MscL"/>
    <property type="match status" value="1"/>
</dbReference>
<keyword evidence="9 10" id="KW-0407">Ion channel</keyword>
<dbReference type="AlphaFoldDB" id="A0A2M8QFG6"/>
<evidence type="ECO:0000256" key="7">
    <source>
        <dbReference type="ARBA" id="ARBA00023065"/>
    </source>
</evidence>